<evidence type="ECO:0000256" key="1">
    <source>
        <dbReference type="SAM" id="Phobius"/>
    </source>
</evidence>
<evidence type="ECO:0000313" key="3">
    <source>
        <dbReference type="EMBL" id="ODV66123.1"/>
    </source>
</evidence>
<keyword evidence="2" id="KW-0732">Signal</keyword>
<gene>
    <name evidence="3" type="ORF">HYPBUDRAFT_153623</name>
</gene>
<dbReference type="EMBL" id="KV454543">
    <property type="protein sequence ID" value="ODV66123.1"/>
    <property type="molecule type" value="Genomic_DNA"/>
</dbReference>
<dbReference type="RefSeq" id="XP_020075190.1">
    <property type="nucleotide sequence ID" value="XM_020221641.1"/>
</dbReference>
<dbReference type="OrthoDB" id="2142503at2759"/>
<keyword evidence="1" id="KW-0812">Transmembrane</keyword>
<reference evidence="4" key="1">
    <citation type="submission" date="2016-05" db="EMBL/GenBank/DDBJ databases">
        <title>Comparative genomics of biotechnologically important yeasts.</title>
        <authorList>
            <consortium name="DOE Joint Genome Institute"/>
            <person name="Riley R."/>
            <person name="Haridas S."/>
            <person name="Wolfe K.H."/>
            <person name="Lopes M.R."/>
            <person name="Hittinger C.T."/>
            <person name="Goker M."/>
            <person name="Salamov A."/>
            <person name="Wisecaver J."/>
            <person name="Long T.M."/>
            <person name="Aerts A.L."/>
            <person name="Barry K."/>
            <person name="Choi C."/>
            <person name="Clum A."/>
            <person name="Coughlan A.Y."/>
            <person name="Deshpande S."/>
            <person name="Douglass A.P."/>
            <person name="Hanson S.J."/>
            <person name="Klenk H.-P."/>
            <person name="Labutti K."/>
            <person name="Lapidus A."/>
            <person name="Lindquist E."/>
            <person name="Lipzen A."/>
            <person name="Meier-Kolthoff J.P."/>
            <person name="Ohm R.A."/>
            <person name="Otillar R.P."/>
            <person name="Pangilinan J."/>
            <person name="Peng Y."/>
            <person name="Rokas A."/>
            <person name="Rosa C.A."/>
            <person name="Scheuner C."/>
            <person name="Sibirny A.A."/>
            <person name="Slot J.C."/>
            <person name="Stielow J.B."/>
            <person name="Sun H."/>
            <person name="Kurtzman C.P."/>
            <person name="Blackwell M."/>
            <person name="Grigoriev I.V."/>
            <person name="Jeffries T.W."/>
        </authorList>
    </citation>
    <scope>NUCLEOTIDE SEQUENCE [LARGE SCALE GENOMIC DNA]</scope>
    <source>
        <strain evidence="4">NRRL Y-1933</strain>
    </source>
</reference>
<dbReference type="PANTHER" id="PTHR36854:SF1">
    <property type="entry name" value="TRANSMEMBRANE PROTEIN"/>
    <property type="match status" value="1"/>
</dbReference>
<proteinExistence type="predicted"/>
<keyword evidence="4" id="KW-1185">Reference proteome</keyword>
<keyword evidence="1" id="KW-0472">Membrane</keyword>
<dbReference type="AlphaFoldDB" id="A0A1E4RFU4"/>
<feature type="transmembrane region" description="Helical" evidence="1">
    <location>
        <begin position="86"/>
        <end position="105"/>
    </location>
</feature>
<name>A0A1E4RFU4_9ASCO</name>
<dbReference type="GeneID" id="30996190"/>
<protein>
    <recommendedName>
        <fullName evidence="5">Membrane anchor Opy2 N-terminal domain-containing protein</fullName>
    </recommendedName>
</protein>
<sequence>MKISVLLAALALVLASAAHQKFCKCQCNGKKLIEPIDNCGSCTKDFCLTKDEKLCEVSDVTKTDLHLEDVNILISCYQIESFKDQLIIYAFVLVVFILCVYGLVFRR</sequence>
<evidence type="ECO:0008006" key="5">
    <source>
        <dbReference type="Google" id="ProtNLM"/>
    </source>
</evidence>
<keyword evidence="1" id="KW-1133">Transmembrane helix</keyword>
<accession>A0A1E4RFU4</accession>
<feature type="chain" id="PRO_5009162262" description="Membrane anchor Opy2 N-terminal domain-containing protein" evidence="2">
    <location>
        <begin position="19"/>
        <end position="107"/>
    </location>
</feature>
<dbReference type="Proteomes" id="UP000095085">
    <property type="component" value="Unassembled WGS sequence"/>
</dbReference>
<dbReference type="PANTHER" id="PTHR36854">
    <property type="entry name" value="CHROMOSOME 9, WHOLE GENOME SHOTGUN SEQUENCE"/>
    <property type="match status" value="1"/>
</dbReference>
<organism evidence="3 4">
    <name type="scientific">Hyphopichia burtonii NRRL Y-1933</name>
    <dbReference type="NCBI Taxonomy" id="984485"/>
    <lineage>
        <taxon>Eukaryota</taxon>
        <taxon>Fungi</taxon>
        <taxon>Dikarya</taxon>
        <taxon>Ascomycota</taxon>
        <taxon>Saccharomycotina</taxon>
        <taxon>Pichiomycetes</taxon>
        <taxon>Debaryomycetaceae</taxon>
        <taxon>Hyphopichia</taxon>
    </lineage>
</organism>
<evidence type="ECO:0000256" key="2">
    <source>
        <dbReference type="SAM" id="SignalP"/>
    </source>
</evidence>
<feature type="signal peptide" evidence="2">
    <location>
        <begin position="1"/>
        <end position="18"/>
    </location>
</feature>
<evidence type="ECO:0000313" key="4">
    <source>
        <dbReference type="Proteomes" id="UP000095085"/>
    </source>
</evidence>